<evidence type="ECO:0000256" key="4">
    <source>
        <dbReference type="ARBA" id="ARBA00023136"/>
    </source>
</evidence>
<sequence>MNKIEILKQYLKEIAKLNSSEQVWQMPFFAALGVGIVLGLSVFFGKLNYGLIAMIGALSFLYVPNTPLYHRMAVVMCCSFGIVSSFFLGILTHFLPAIFAFIPIGIMAMGSSILIRYYNIGAPGYFFFVFSCVLGAYSPFEAKDFIFLVGLVFLGAMVANLMALLYSIVVIYGFKNALPSEIPPREYIGFDAVFVDSLIMGSFVAFSIFIGTFLELERSYWIAISCTAIMQGVTLNSIWIKQIQRIIGTALGVCFAWWLLSKQFHDIELILLMMSLFFIGQFLVNRNYALAMIFFTPYATYLSEAANFMSENADKLILARLIDVVIGSILGLLGGFVIYKPYLRVYFERIAKYIFRIKQKA</sequence>
<keyword evidence="2 5" id="KW-0812">Transmembrane</keyword>
<dbReference type="EMBL" id="CP000538">
    <property type="protein sequence ID" value="EAQ73282.1"/>
    <property type="molecule type" value="Genomic_DNA"/>
</dbReference>
<dbReference type="GO" id="GO:0016020">
    <property type="term" value="C:membrane"/>
    <property type="evidence" value="ECO:0007669"/>
    <property type="project" value="UniProtKB-SubCell"/>
</dbReference>
<dbReference type="eggNOG" id="COG4129">
    <property type="taxonomic scope" value="Bacteria"/>
</dbReference>
<evidence type="ECO:0000313" key="8">
    <source>
        <dbReference type="Proteomes" id="UP000000646"/>
    </source>
</evidence>
<dbReference type="Pfam" id="PF13515">
    <property type="entry name" value="FUSC_2"/>
    <property type="match status" value="1"/>
</dbReference>
<feature type="transmembrane region" description="Helical" evidence="5">
    <location>
        <begin position="316"/>
        <end position="339"/>
    </location>
</feature>
<feature type="transmembrane region" description="Helical" evidence="5">
    <location>
        <begin position="49"/>
        <end position="65"/>
    </location>
</feature>
<comment type="subcellular location">
    <subcellularLocation>
        <location evidence="1">Membrane</location>
        <topology evidence="1">Multi-pass membrane protein</topology>
    </subcellularLocation>
</comment>
<evidence type="ECO:0000313" key="7">
    <source>
        <dbReference type="EMBL" id="EAQ73282.1"/>
    </source>
</evidence>
<protein>
    <submittedName>
        <fullName evidence="7">Membrane protein, putative</fullName>
    </submittedName>
</protein>
<evidence type="ECO:0000256" key="3">
    <source>
        <dbReference type="ARBA" id="ARBA00022989"/>
    </source>
</evidence>
<keyword evidence="4 5" id="KW-0472">Membrane</keyword>
<feature type="domain" description="Integral membrane bound transporter" evidence="6">
    <location>
        <begin position="207"/>
        <end position="333"/>
    </location>
</feature>
<evidence type="ECO:0000256" key="5">
    <source>
        <dbReference type="SAM" id="Phobius"/>
    </source>
</evidence>
<proteinExistence type="predicted"/>
<feature type="transmembrane region" description="Helical" evidence="5">
    <location>
        <begin position="246"/>
        <end position="261"/>
    </location>
</feature>
<accession>A0A0H3PBE8</accession>
<evidence type="ECO:0000256" key="1">
    <source>
        <dbReference type="ARBA" id="ARBA00004141"/>
    </source>
</evidence>
<gene>
    <name evidence="7" type="ordered locus">CJJ81176_0582</name>
</gene>
<dbReference type="KEGG" id="cjj:CJJ81176_0582"/>
<organism evidence="7 8">
    <name type="scientific">Campylobacter jejuni subsp. jejuni serotype O:23/36 (strain 81-176)</name>
    <dbReference type="NCBI Taxonomy" id="354242"/>
    <lineage>
        <taxon>Bacteria</taxon>
        <taxon>Pseudomonadati</taxon>
        <taxon>Campylobacterota</taxon>
        <taxon>Epsilonproteobacteria</taxon>
        <taxon>Campylobacterales</taxon>
        <taxon>Campylobacteraceae</taxon>
        <taxon>Campylobacter</taxon>
    </lineage>
</organism>
<dbReference type="RefSeq" id="WP_009882278.1">
    <property type="nucleotide sequence ID" value="NC_008787.1"/>
</dbReference>
<feature type="transmembrane region" description="Helical" evidence="5">
    <location>
        <begin position="122"/>
        <end position="140"/>
    </location>
</feature>
<evidence type="ECO:0000259" key="6">
    <source>
        <dbReference type="Pfam" id="PF13515"/>
    </source>
</evidence>
<name>A0A0H3PBE8_CAMJJ</name>
<keyword evidence="3 5" id="KW-1133">Transmembrane helix</keyword>
<feature type="transmembrane region" description="Helical" evidence="5">
    <location>
        <begin position="220"/>
        <end position="239"/>
    </location>
</feature>
<dbReference type="HOGENOM" id="CLU_020865_1_0_7"/>
<dbReference type="Proteomes" id="UP000000646">
    <property type="component" value="Chromosome"/>
</dbReference>
<evidence type="ECO:0000256" key="2">
    <source>
        <dbReference type="ARBA" id="ARBA00022692"/>
    </source>
</evidence>
<feature type="transmembrane region" description="Helical" evidence="5">
    <location>
        <begin position="146"/>
        <end position="172"/>
    </location>
</feature>
<reference evidence="8" key="1">
    <citation type="submission" date="2006-12" db="EMBL/GenBank/DDBJ databases">
        <authorList>
            <person name="Fouts D.E."/>
            <person name="Nelson K.E."/>
            <person name="Sebastian Y."/>
        </authorList>
    </citation>
    <scope>NUCLEOTIDE SEQUENCE [LARGE SCALE GENOMIC DNA]</scope>
    <source>
        <strain evidence="8">81-176</strain>
    </source>
</reference>
<dbReference type="InterPro" id="IPR049453">
    <property type="entry name" value="Memb_transporter_dom"/>
</dbReference>
<feature type="transmembrane region" description="Helical" evidence="5">
    <location>
        <begin position="193"/>
        <end position="214"/>
    </location>
</feature>
<feature type="transmembrane region" description="Helical" evidence="5">
    <location>
        <begin position="23"/>
        <end position="43"/>
    </location>
</feature>
<dbReference type="AlphaFoldDB" id="A0A0H3PBE8"/>